<name>A0A426Y557_ENSVE</name>
<accession>A0A426Y557</accession>
<proteinExistence type="predicted"/>
<sequence length="274" mass="29129">MGAGAATVAGDRLTMEEVIEKRRRARLGTNGAGEDSRSRYLCWSTPLLESRYLYCQTTPSLCHCNLLYQRLPLLPSIATNLSARPFFLPCFTSPPLLSIGGRSLNLNSTLWPPPRAHLTSIDDALLLFAVASAILPQLHICSLPPAALILPSTAPHPVVASSHISPVAISQLSLSNDSNSYDVSPTAIVISAAPFSVPGVIWRSLFTDIGGLCSLQQNTLASIPVTITGAPLQRTCILHTIVLPCLVTVASASTASSGCCVYRTCAYHRGSTHP</sequence>
<reference evidence="1 2" key="1">
    <citation type="journal article" date="2014" name="Agronomy (Basel)">
        <title>A Draft Genome Sequence for Ensete ventricosum, the Drought-Tolerant Tree Against Hunger.</title>
        <authorList>
            <person name="Harrison J."/>
            <person name="Moore K.A."/>
            <person name="Paszkiewicz K."/>
            <person name="Jones T."/>
            <person name="Grant M."/>
            <person name="Ambacheew D."/>
            <person name="Muzemil S."/>
            <person name="Studholme D.J."/>
        </authorList>
    </citation>
    <scope>NUCLEOTIDE SEQUENCE [LARGE SCALE GENOMIC DNA]</scope>
</reference>
<dbReference type="AlphaFoldDB" id="A0A426Y557"/>
<dbReference type="EMBL" id="AMZH03014888">
    <property type="protein sequence ID" value="RRT46886.1"/>
    <property type="molecule type" value="Genomic_DNA"/>
</dbReference>
<gene>
    <name evidence="1" type="ORF">B296_00019966</name>
</gene>
<dbReference type="Proteomes" id="UP000287651">
    <property type="component" value="Unassembled WGS sequence"/>
</dbReference>
<evidence type="ECO:0000313" key="2">
    <source>
        <dbReference type="Proteomes" id="UP000287651"/>
    </source>
</evidence>
<organism evidence="1 2">
    <name type="scientific">Ensete ventricosum</name>
    <name type="common">Abyssinian banana</name>
    <name type="synonym">Musa ensete</name>
    <dbReference type="NCBI Taxonomy" id="4639"/>
    <lineage>
        <taxon>Eukaryota</taxon>
        <taxon>Viridiplantae</taxon>
        <taxon>Streptophyta</taxon>
        <taxon>Embryophyta</taxon>
        <taxon>Tracheophyta</taxon>
        <taxon>Spermatophyta</taxon>
        <taxon>Magnoliopsida</taxon>
        <taxon>Liliopsida</taxon>
        <taxon>Zingiberales</taxon>
        <taxon>Musaceae</taxon>
        <taxon>Ensete</taxon>
    </lineage>
</organism>
<evidence type="ECO:0000313" key="1">
    <source>
        <dbReference type="EMBL" id="RRT46886.1"/>
    </source>
</evidence>
<comment type="caution">
    <text evidence="1">The sequence shown here is derived from an EMBL/GenBank/DDBJ whole genome shotgun (WGS) entry which is preliminary data.</text>
</comment>
<protein>
    <submittedName>
        <fullName evidence="1">Uncharacterized protein</fullName>
    </submittedName>
</protein>